<dbReference type="Proteomes" id="UP000011626">
    <property type="component" value="Unassembled WGS sequence"/>
</dbReference>
<comment type="caution">
    <text evidence="1">The sequence shown here is derived from an EMBL/GenBank/DDBJ whole genome shotgun (WGS) entry which is preliminary data.</text>
</comment>
<protein>
    <submittedName>
        <fullName evidence="1">Uncharacterized protein</fullName>
    </submittedName>
</protein>
<accession>M0C8Z4</accession>
<gene>
    <name evidence="1" type="ORF">C475_22209</name>
</gene>
<evidence type="ECO:0000313" key="1">
    <source>
        <dbReference type="EMBL" id="ELZ19705.1"/>
    </source>
</evidence>
<reference evidence="1 2" key="1">
    <citation type="journal article" date="2014" name="PLoS Genet.">
        <title>Phylogenetically driven sequencing of extremely halophilic archaea reveals strategies for static and dynamic osmo-response.</title>
        <authorList>
            <person name="Becker E.A."/>
            <person name="Seitzer P.M."/>
            <person name="Tritt A."/>
            <person name="Larsen D."/>
            <person name="Krusor M."/>
            <person name="Yao A.I."/>
            <person name="Wu D."/>
            <person name="Madern D."/>
            <person name="Eisen J.A."/>
            <person name="Darling A.E."/>
            <person name="Facciotti M.T."/>
        </authorList>
    </citation>
    <scope>NUCLEOTIDE SEQUENCE [LARGE SCALE GENOMIC DNA]</scope>
    <source>
        <strain evidence="1 2">2-9-1</strain>
    </source>
</reference>
<name>M0C8Z4_9EURY</name>
<dbReference type="AlphaFoldDB" id="M0C8Z4"/>
<sequence length="93" mass="10895">MFYVFLELSVLSKMLLKDLGDVTIAPEPFLDFVFDTLDFSFELLVHLTELPLDKLLFSRGLGELKGFYPHVQRILDRLFSVLSFDFLQVFHHI</sequence>
<dbReference type="EMBL" id="AOIU01000049">
    <property type="protein sequence ID" value="ELZ19705.1"/>
    <property type="molecule type" value="Genomic_DNA"/>
</dbReference>
<organism evidence="1 2">
    <name type="scientific">Halosimplex carlsbadense 2-9-1</name>
    <dbReference type="NCBI Taxonomy" id="797114"/>
    <lineage>
        <taxon>Archaea</taxon>
        <taxon>Methanobacteriati</taxon>
        <taxon>Methanobacteriota</taxon>
        <taxon>Stenosarchaea group</taxon>
        <taxon>Halobacteria</taxon>
        <taxon>Halobacteriales</taxon>
        <taxon>Haloarculaceae</taxon>
        <taxon>Halosimplex</taxon>
    </lineage>
</organism>
<keyword evidence="2" id="KW-1185">Reference proteome</keyword>
<evidence type="ECO:0000313" key="2">
    <source>
        <dbReference type="Proteomes" id="UP000011626"/>
    </source>
</evidence>
<proteinExistence type="predicted"/>